<dbReference type="InterPro" id="IPR011501">
    <property type="entry name" value="Noc3_N"/>
</dbReference>
<dbReference type="GO" id="GO:0005730">
    <property type="term" value="C:nucleolus"/>
    <property type="evidence" value="ECO:0007669"/>
    <property type="project" value="UniProtKB-SubCell"/>
</dbReference>
<dbReference type="AlphaFoldDB" id="F4Q481"/>
<evidence type="ECO:0000256" key="4">
    <source>
        <dbReference type="ARBA" id="ARBA00023242"/>
    </source>
</evidence>
<protein>
    <recommendedName>
        <fullName evidence="10">Nucleolar complex protein 3 homolog</fullName>
    </recommendedName>
</protein>
<gene>
    <name evidence="8" type="ORF">DFA_08783</name>
</gene>
<feature type="compositionally biased region" description="Acidic residues" evidence="5">
    <location>
        <begin position="233"/>
        <end position="247"/>
    </location>
</feature>
<evidence type="ECO:0000256" key="3">
    <source>
        <dbReference type="ARBA" id="ARBA00023054"/>
    </source>
</evidence>
<dbReference type="EMBL" id="GL883021">
    <property type="protein sequence ID" value="EGG17783.1"/>
    <property type="molecule type" value="Genomic_DNA"/>
</dbReference>
<keyword evidence="3" id="KW-0175">Coiled coil</keyword>
<dbReference type="Proteomes" id="UP000007797">
    <property type="component" value="Unassembled WGS sequence"/>
</dbReference>
<dbReference type="OrthoDB" id="10263597at2759"/>
<feature type="domain" description="CCAAT-binding factor" evidence="6">
    <location>
        <begin position="655"/>
        <end position="804"/>
    </location>
</feature>
<dbReference type="GeneID" id="14869361"/>
<evidence type="ECO:0000259" key="7">
    <source>
        <dbReference type="Pfam" id="PF07540"/>
    </source>
</evidence>
<dbReference type="KEGG" id="dfa:DFA_08783"/>
<evidence type="ECO:0000313" key="8">
    <source>
        <dbReference type="EMBL" id="EGG17783.1"/>
    </source>
</evidence>
<dbReference type="PANTHER" id="PTHR14428:SF5">
    <property type="entry name" value="NUCLEOLAR COMPLEX PROTEIN 3 HOMOLOG"/>
    <property type="match status" value="1"/>
</dbReference>
<dbReference type="Pfam" id="PF03914">
    <property type="entry name" value="CBF"/>
    <property type="match status" value="1"/>
</dbReference>
<keyword evidence="9" id="KW-1185">Reference proteome</keyword>
<sequence length="985" mass="113599">MTGVEEAYLKRKRASAAAVVSKEDELDEFKAIFDNGSTKVKPQRVTDEDLEFFNSNSGFHSSADLENIQLETKKLKKIDKGKFDKDQMTDSEDEDEDSQDSQDEKEEEDPDYSDEGDLEEDGEELDEEEVENKFIENREHRNWTDFELVRNRLPIKNQDGTVKKITEIQLTPQVRKEQLPFEKFEQSKILTRKEKRELEQTQRKQEAMEKKRMEYEKREEKKNKQKQKKIDEDLMEEEDQDLGDDVIDRDQEQDDVLGGDGSQDDKPMSEADLFLKHQMEVETAKTNLSKLASRILEDPERNIMFIKDIFAICILSQDIIVKKLGVLSLGAVFKDIIPGYKIHVDKGNSTLERVDGKVQKVKYSKEIQQAKQYEAKLMKFYQTYLVFIENTIDICLNQQQAHSAAVKSATIFSSFVRKGEFSIREYGGLLLQVIKCAATLLVSHPHFNFRTNLVTIVTRFSVYRDNEVSTLCISHIRDLFKQDTTGGETSLEVIRNISNVAKVTNYMFDPRIIRTFMVLRFNDLVEKVNPYGTSSEEYASMLDKKKKLSNKERKLLSHNDRKEFRKEKKLEQEMEEASAVYSSKEQKYIQTEMLKSVFLTYFRIIKRAPHSLAMTSVLEGLARFSHHISVDFLGDMLQALSTLMENQVTTLPNALNASITAFKTVKLHGHTLNVDLKDYFSKVYSMLGQLALPSQQHVCVLALNALQLMLGERKQTAVERVAAFIKRVAIISLSTPPNASLAIISFIKHLFVIYPQVQRIIENDGTYTGGEYNFDIEDPDHCNPFATSLWELSFFYKHWHPAIDPVAKRTLAFNERASELVGREKTPPEIFELYDTSKGGFNPPIKIPADHPLKLRAKKLEEEKLKAKGKKLEMLEKQKVFVIPSSQYPKSSFLTDITKQVQEFDESSVSFASYFTELKDYEQELKLSRQLKRLEKVKIIATQQFKLKQQSKESKPQPQQPQQPSKTPTTTKATTKTTKKQSIKK</sequence>
<keyword evidence="4" id="KW-0539">Nucleus</keyword>
<dbReference type="InterPro" id="IPR016903">
    <property type="entry name" value="Nucleolar_cplx-assoc_3"/>
</dbReference>
<evidence type="ECO:0000256" key="5">
    <source>
        <dbReference type="SAM" id="MobiDB-lite"/>
    </source>
</evidence>
<evidence type="ECO:0000256" key="1">
    <source>
        <dbReference type="ARBA" id="ARBA00004604"/>
    </source>
</evidence>
<feature type="compositionally biased region" description="Low complexity" evidence="5">
    <location>
        <begin position="956"/>
        <end position="976"/>
    </location>
</feature>
<comment type="subcellular location">
    <subcellularLocation>
        <location evidence="1">Nucleus</location>
        <location evidence="1">Nucleolus</location>
    </subcellularLocation>
</comment>
<feature type="region of interest" description="Disordered" evidence="5">
    <location>
        <begin position="195"/>
        <end position="247"/>
    </location>
</feature>
<evidence type="ECO:0000313" key="9">
    <source>
        <dbReference type="Proteomes" id="UP000007797"/>
    </source>
</evidence>
<evidence type="ECO:0000259" key="6">
    <source>
        <dbReference type="Pfam" id="PF03914"/>
    </source>
</evidence>
<comment type="similarity">
    <text evidence="2">Belongs to the CBF/MAK21 family.</text>
</comment>
<dbReference type="InterPro" id="IPR005612">
    <property type="entry name" value="CCAAT-binding_factor"/>
</dbReference>
<feature type="domain" description="Nucleolar complex-associated protein 3 N-terminal" evidence="7">
    <location>
        <begin position="284"/>
        <end position="384"/>
    </location>
</feature>
<evidence type="ECO:0008006" key="10">
    <source>
        <dbReference type="Google" id="ProtNLM"/>
    </source>
</evidence>
<dbReference type="STRING" id="1054147.F4Q481"/>
<proteinExistence type="inferred from homology"/>
<evidence type="ECO:0000256" key="2">
    <source>
        <dbReference type="ARBA" id="ARBA00007797"/>
    </source>
</evidence>
<dbReference type="OMA" id="FGNMANF"/>
<organism evidence="8 9">
    <name type="scientific">Cavenderia fasciculata</name>
    <name type="common">Slime mold</name>
    <name type="synonym">Dictyostelium fasciculatum</name>
    <dbReference type="NCBI Taxonomy" id="261658"/>
    <lineage>
        <taxon>Eukaryota</taxon>
        <taxon>Amoebozoa</taxon>
        <taxon>Evosea</taxon>
        <taxon>Eumycetozoa</taxon>
        <taxon>Dictyostelia</taxon>
        <taxon>Acytosteliales</taxon>
        <taxon>Cavenderiaceae</taxon>
        <taxon>Cavenderia</taxon>
    </lineage>
</organism>
<dbReference type="RefSeq" id="XP_004356267.1">
    <property type="nucleotide sequence ID" value="XM_004356214.1"/>
</dbReference>
<reference evidence="9" key="1">
    <citation type="journal article" date="2011" name="Genome Res.">
        <title>Phylogeny-wide analysis of social amoeba genomes highlights ancient origins for complex intercellular communication.</title>
        <authorList>
            <person name="Heidel A.J."/>
            <person name="Lawal H.M."/>
            <person name="Felder M."/>
            <person name="Schilde C."/>
            <person name="Helps N.R."/>
            <person name="Tunggal B."/>
            <person name="Rivero F."/>
            <person name="John U."/>
            <person name="Schleicher M."/>
            <person name="Eichinger L."/>
            <person name="Platzer M."/>
            <person name="Noegel A.A."/>
            <person name="Schaap P."/>
            <person name="Gloeckner G."/>
        </authorList>
    </citation>
    <scope>NUCLEOTIDE SEQUENCE [LARGE SCALE GENOMIC DNA]</scope>
    <source>
        <strain evidence="9">SH3</strain>
    </source>
</reference>
<dbReference type="PANTHER" id="PTHR14428">
    <property type="entry name" value="NUCLEOLAR COMPLEX PROTEIN 3"/>
    <property type="match status" value="1"/>
</dbReference>
<dbReference type="GO" id="GO:0003682">
    <property type="term" value="F:chromatin binding"/>
    <property type="evidence" value="ECO:0007669"/>
    <property type="project" value="TreeGrafter"/>
</dbReference>
<accession>F4Q481</accession>
<feature type="region of interest" description="Disordered" evidence="5">
    <location>
        <begin position="946"/>
        <end position="985"/>
    </location>
</feature>
<feature type="region of interest" description="Disordered" evidence="5">
    <location>
        <begin position="79"/>
        <end position="137"/>
    </location>
</feature>
<feature type="compositionally biased region" description="Basic and acidic residues" evidence="5">
    <location>
        <begin position="79"/>
        <end position="88"/>
    </location>
</feature>
<dbReference type="GO" id="GO:0006270">
    <property type="term" value="P:DNA replication initiation"/>
    <property type="evidence" value="ECO:0007669"/>
    <property type="project" value="TreeGrafter"/>
</dbReference>
<feature type="compositionally biased region" description="Basic and acidic residues" evidence="5">
    <location>
        <begin position="195"/>
        <end position="232"/>
    </location>
</feature>
<dbReference type="Pfam" id="PF07540">
    <property type="entry name" value="NOC3p"/>
    <property type="match status" value="1"/>
</dbReference>
<feature type="compositionally biased region" description="Acidic residues" evidence="5">
    <location>
        <begin position="89"/>
        <end position="130"/>
    </location>
</feature>
<name>F4Q481_CACFS</name>